<comment type="caution">
    <text evidence="3">The sequence shown here is derived from an EMBL/GenBank/DDBJ whole genome shotgun (WGS) entry which is preliminary data.</text>
</comment>
<dbReference type="AlphaFoldDB" id="A0AAN6MLA9"/>
<feature type="region of interest" description="Disordered" evidence="2">
    <location>
        <begin position="254"/>
        <end position="292"/>
    </location>
</feature>
<dbReference type="EMBL" id="MU855542">
    <property type="protein sequence ID" value="KAK3901958.1"/>
    <property type="molecule type" value="Genomic_DNA"/>
</dbReference>
<sequence>MDANERPGSTDAALSALDGILRQLQALGSRMADERLAEQASFEKQMSAFRIGKDERQTRREAIQDMVKSLQEELQHLDEQDETDNDKAMRLQREYRGMTEQWRQTQQALKDRLSAAISPQMTGQKRKPSLPHDDDHVRKRARNGEKARAGEKTIDFDDVYQGGNAEYKHAIIEHPQDSDKWYIFRCDEHKLHFGLRPLLGAVKHLNGRPHGKLPKDGARAIRILGIRVRNCDAQKAESNNTVFKNALANGYKPLRAGDLPASGPDQLGQPETVDEPRRVPDEANHNPRADPLRAFQGITDPVVGQLYRLYYQDAYWAVLMLPTGSFERVGMVGGIADTELVATYIPKCYRFNKQEKKIYGWADAYEDGGRLIRRRTFPVMYLNGLSIPVDGEFGIPEGEKFSWVPARDLRPFDLADPECQSVHGFGAAQDFCERMETIRGNMARAEGPGMLLEEPTSLCSVDADEAAMNSGLVFQWSNIQPRSTAAGIEPYIERRA</sequence>
<reference evidence="3" key="2">
    <citation type="submission" date="2023-05" db="EMBL/GenBank/DDBJ databases">
        <authorList>
            <consortium name="Lawrence Berkeley National Laboratory"/>
            <person name="Steindorff A."/>
            <person name="Hensen N."/>
            <person name="Bonometti L."/>
            <person name="Westerberg I."/>
            <person name="Brannstrom I.O."/>
            <person name="Guillou S."/>
            <person name="Cros-Aarteil S."/>
            <person name="Calhoun S."/>
            <person name="Haridas S."/>
            <person name="Kuo A."/>
            <person name="Mondo S."/>
            <person name="Pangilinan J."/>
            <person name="Riley R."/>
            <person name="Labutti K."/>
            <person name="Andreopoulos B."/>
            <person name="Lipzen A."/>
            <person name="Chen C."/>
            <person name="Yanf M."/>
            <person name="Daum C."/>
            <person name="Ng V."/>
            <person name="Clum A."/>
            <person name="Ohm R."/>
            <person name="Martin F."/>
            <person name="Silar P."/>
            <person name="Natvig D."/>
            <person name="Lalanne C."/>
            <person name="Gautier V."/>
            <person name="Ament-Velasquez S.L."/>
            <person name="Kruys A."/>
            <person name="Hutchinson M.I."/>
            <person name="Powell A.J."/>
            <person name="Barry K."/>
            <person name="Miller A.N."/>
            <person name="Grigoriev I.V."/>
            <person name="Debuchy R."/>
            <person name="Gladieux P."/>
            <person name="Thoren M.H."/>
            <person name="Johannesson H."/>
        </authorList>
    </citation>
    <scope>NUCLEOTIDE SEQUENCE</scope>
    <source>
        <strain evidence="3">CBS 103.79</strain>
    </source>
</reference>
<name>A0AAN6MLA9_9PEZI</name>
<organism evidence="3 4">
    <name type="scientific">Staphylotrichum tortipilum</name>
    <dbReference type="NCBI Taxonomy" id="2831512"/>
    <lineage>
        <taxon>Eukaryota</taxon>
        <taxon>Fungi</taxon>
        <taxon>Dikarya</taxon>
        <taxon>Ascomycota</taxon>
        <taxon>Pezizomycotina</taxon>
        <taxon>Sordariomycetes</taxon>
        <taxon>Sordariomycetidae</taxon>
        <taxon>Sordariales</taxon>
        <taxon>Chaetomiaceae</taxon>
        <taxon>Staphylotrichum</taxon>
    </lineage>
</organism>
<evidence type="ECO:0000256" key="2">
    <source>
        <dbReference type="SAM" id="MobiDB-lite"/>
    </source>
</evidence>
<feature type="region of interest" description="Disordered" evidence="2">
    <location>
        <begin position="117"/>
        <end position="150"/>
    </location>
</feature>
<reference evidence="3" key="1">
    <citation type="journal article" date="2023" name="Mol. Phylogenet. Evol.">
        <title>Genome-scale phylogeny and comparative genomics of the fungal order Sordariales.</title>
        <authorList>
            <person name="Hensen N."/>
            <person name="Bonometti L."/>
            <person name="Westerberg I."/>
            <person name="Brannstrom I.O."/>
            <person name="Guillou S."/>
            <person name="Cros-Aarteil S."/>
            <person name="Calhoun S."/>
            <person name="Haridas S."/>
            <person name="Kuo A."/>
            <person name="Mondo S."/>
            <person name="Pangilinan J."/>
            <person name="Riley R."/>
            <person name="LaButti K."/>
            <person name="Andreopoulos B."/>
            <person name="Lipzen A."/>
            <person name="Chen C."/>
            <person name="Yan M."/>
            <person name="Daum C."/>
            <person name="Ng V."/>
            <person name="Clum A."/>
            <person name="Steindorff A."/>
            <person name="Ohm R.A."/>
            <person name="Martin F."/>
            <person name="Silar P."/>
            <person name="Natvig D.O."/>
            <person name="Lalanne C."/>
            <person name="Gautier V."/>
            <person name="Ament-Velasquez S.L."/>
            <person name="Kruys A."/>
            <person name="Hutchinson M.I."/>
            <person name="Powell A.J."/>
            <person name="Barry K."/>
            <person name="Miller A.N."/>
            <person name="Grigoriev I.V."/>
            <person name="Debuchy R."/>
            <person name="Gladieux P."/>
            <person name="Hiltunen Thoren M."/>
            <person name="Johannesson H."/>
        </authorList>
    </citation>
    <scope>NUCLEOTIDE SEQUENCE</scope>
    <source>
        <strain evidence="3">CBS 103.79</strain>
    </source>
</reference>
<keyword evidence="1" id="KW-0175">Coiled coil</keyword>
<dbReference type="Proteomes" id="UP001303889">
    <property type="component" value="Unassembled WGS sequence"/>
</dbReference>
<evidence type="ECO:0000313" key="3">
    <source>
        <dbReference type="EMBL" id="KAK3901958.1"/>
    </source>
</evidence>
<feature type="coiled-coil region" evidence="1">
    <location>
        <begin position="53"/>
        <end position="87"/>
    </location>
</feature>
<protein>
    <submittedName>
        <fullName evidence="3">Uncharacterized protein</fullName>
    </submittedName>
</protein>
<gene>
    <name evidence="3" type="ORF">C8A05DRAFT_15913</name>
</gene>
<keyword evidence="4" id="KW-1185">Reference proteome</keyword>
<evidence type="ECO:0000313" key="4">
    <source>
        <dbReference type="Proteomes" id="UP001303889"/>
    </source>
</evidence>
<evidence type="ECO:0000256" key="1">
    <source>
        <dbReference type="SAM" id="Coils"/>
    </source>
</evidence>
<feature type="compositionally biased region" description="Basic and acidic residues" evidence="2">
    <location>
        <begin position="274"/>
        <end position="291"/>
    </location>
</feature>
<accession>A0AAN6MLA9</accession>
<feature type="compositionally biased region" description="Basic and acidic residues" evidence="2">
    <location>
        <begin position="130"/>
        <end position="150"/>
    </location>
</feature>
<proteinExistence type="predicted"/>